<evidence type="ECO:0000313" key="1">
    <source>
        <dbReference type="EMBL" id="KAH3865716.1"/>
    </source>
</evidence>
<protein>
    <submittedName>
        <fullName evidence="1">Uncharacterized protein</fullName>
    </submittedName>
</protein>
<evidence type="ECO:0000313" key="2">
    <source>
        <dbReference type="Proteomes" id="UP000828390"/>
    </source>
</evidence>
<dbReference type="EMBL" id="JAIWYP010000002">
    <property type="protein sequence ID" value="KAH3865716.1"/>
    <property type="molecule type" value="Genomic_DNA"/>
</dbReference>
<proteinExistence type="predicted"/>
<gene>
    <name evidence="1" type="ORF">DPMN_028758</name>
</gene>
<reference evidence="1" key="1">
    <citation type="journal article" date="2019" name="bioRxiv">
        <title>The Genome of the Zebra Mussel, Dreissena polymorpha: A Resource for Invasive Species Research.</title>
        <authorList>
            <person name="McCartney M.A."/>
            <person name="Auch B."/>
            <person name="Kono T."/>
            <person name="Mallez S."/>
            <person name="Zhang Y."/>
            <person name="Obille A."/>
            <person name="Becker A."/>
            <person name="Abrahante J.E."/>
            <person name="Garbe J."/>
            <person name="Badalamenti J.P."/>
            <person name="Herman A."/>
            <person name="Mangelson H."/>
            <person name="Liachko I."/>
            <person name="Sullivan S."/>
            <person name="Sone E.D."/>
            <person name="Koren S."/>
            <person name="Silverstein K.A.T."/>
            <person name="Beckman K.B."/>
            <person name="Gohl D.M."/>
        </authorList>
    </citation>
    <scope>NUCLEOTIDE SEQUENCE</scope>
    <source>
        <strain evidence="1">Duluth1</strain>
        <tissue evidence="1">Whole animal</tissue>
    </source>
</reference>
<comment type="caution">
    <text evidence="1">The sequence shown here is derived from an EMBL/GenBank/DDBJ whole genome shotgun (WGS) entry which is preliminary data.</text>
</comment>
<name>A0A9D4LXA8_DREPO</name>
<sequence length="71" mass="8567">MRSLCDDDYDYEFSSYSSTSTCTAASERHHSRYFPGDHYDNPQCYNEGSYRRRNHNHLPDNDNLYDDYAYY</sequence>
<organism evidence="1 2">
    <name type="scientific">Dreissena polymorpha</name>
    <name type="common">Zebra mussel</name>
    <name type="synonym">Mytilus polymorpha</name>
    <dbReference type="NCBI Taxonomy" id="45954"/>
    <lineage>
        <taxon>Eukaryota</taxon>
        <taxon>Metazoa</taxon>
        <taxon>Spiralia</taxon>
        <taxon>Lophotrochozoa</taxon>
        <taxon>Mollusca</taxon>
        <taxon>Bivalvia</taxon>
        <taxon>Autobranchia</taxon>
        <taxon>Heteroconchia</taxon>
        <taxon>Euheterodonta</taxon>
        <taxon>Imparidentia</taxon>
        <taxon>Neoheterodontei</taxon>
        <taxon>Myida</taxon>
        <taxon>Dreissenoidea</taxon>
        <taxon>Dreissenidae</taxon>
        <taxon>Dreissena</taxon>
    </lineage>
</organism>
<accession>A0A9D4LXA8</accession>
<dbReference type="AlphaFoldDB" id="A0A9D4LXA8"/>
<dbReference type="Proteomes" id="UP000828390">
    <property type="component" value="Unassembled WGS sequence"/>
</dbReference>
<reference evidence="1" key="2">
    <citation type="submission" date="2020-11" db="EMBL/GenBank/DDBJ databases">
        <authorList>
            <person name="McCartney M.A."/>
            <person name="Auch B."/>
            <person name="Kono T."/>
            <person name="Mallez S."/>
            <person name="Becker A."/>
            <person name="Gohl D.M."/>
            <person name="Silverstein K.A.T."/>
            <person name="Koren S."/>
            <person name="Bechman K.B."/>
            <person name="Herman A."/>
            <person name="Abrahante J.E."/>
            <person name="Garbe J."/>
        </authorList>
    </citation>
    <scope>NUCLEOTIDE SEQUENCE</scope>
    <source>
        <strain evidence="1">Duluth1</strain>
        <tissue evidence="1">Whole animal</tissue>
    </source>
</reference>
<keyword evidence="2" id="KW-1185">Reference proteome</keyword>